<evidence type="ECO:0000313" key="1">
    <source>
        <dbReference type="EMBL" id="SEN04861.1"/>
    </source>
</evidence>
<keyword evidence="2" id="KW-1185">Reference proteome</keyword>
<accession>A0A1H8DBV6</accession>
<protein>
    <submittedName>
        <fullName evidence="1">Uncharacterized protein</fullName>
    </submittedName>
</protein>
<reference evidence="2" key="1">
    <citation type="submission" date="2016-10" db="EMBL/GenBank/DDBJ databases">
        <authorList>
            <person name="Varghese N."/>
            <person name="Submissions S."/>
        </authorList>
    </citation>
    <scope>NUCLEOTIDE SEQUENCE [LARGE SCALE GENOMIC DNA]</scope>
    <source>
        <strain evidence="2">IBRC-M 10043</strain>
    </source>
</reference>
<dbReference type="EMBL" id="FOCX01000001">
    <property type="protein sequence ID" value="SEN04861.1"/>
    <property type="molecule type" value="Genomic_DNA"/>
</dbReference>
<name>A0A1H8DBV6_9EURY</name>
<dbReference type="Proteomes" id="UP000198775">
    <property type="component" value="Unassembled WGS sequence"/>
</dbReference>
<gene>
    <name evidence="1" type="ORF">SAMN05216388_1001243</name>
</gene>
<dbReference type="RefSeq" id="WP_139203393.1">
    <property type="nucleotide sequence ID" value="NZ_FOCX01000001.1"/>
</dbReference>
<proteinExistence type="predicted"/>
<organism evidence="1 2">
    <name type="scientific">Halorientalis persicus</name>
    <dbReference type="NCBI Taxonomy" id="1367881"/>
    <lineage>
        <taxon>Archaea</taxon>
        <taxon>Methanobacteriati</taxon>
        <taxon>Methanobacteriota</taxon>
        <taxon>Stenosarchaea group</taxon>
        <taxon>Halobacteria</taxon>
        <taxon>Halobacteriales</taxon>
        <taxon>Haloarculaceae</taxon>
        <taxon>Halorientalis</taxon>
    </lineage>
</organism>
<sequence>MSDDAQCAGGIERSRLREQAAMERDARDHNRKVRQRDECRVCDGDVPEKDFPTKYAAAAGCLAGPFCSSECYWRWMNS</sequence>
<evidence type="ECO:0000313" key="2">
    <source>
        <dbReference type="Proteomes" id="UP000198775"/>
    </source>
</evidence>
<dbReference type="AlphaFoldDB" id="A0A1H8DBV6"/>